<feature type="active site" description="Nucleophile" evidence="2">
    <location>
        <position position="165"/>
    </location>
</feature>
<dbReference type="GO" id="GO:0016042">
    <property type="term" value="P:lipid catabolic process"/>
    <property type="evidence" value="ECO:0007669"/>
    <property type="project" value="UniProtKB-UniRule"/>
</dbReference>
<dbReference type="AlphaFoldDB" id="L2G369"/>
<dbReference type="GO" id="GO:0019369">
    <property type="term" value="P:arachidonate metabolic process"/>
    <property type="evidence" value="ECO:0007669"/>
    <property type="project" value="TreeGrafter"/>
</dbReference>
<dbReference type="PANTHER" id="PTHR24185">
    <property type="entry name" value="CALCIUM-INDEPENDENT PHOSPHOLIPASE A2-GAMMA"/>
    <property type="match status" value="1"/>
</dbReference>
<keyword evidence="2" id="KW-0378">Hydrolase</keyword>
<feature type="region of interest" description="Disordered" evidence="3">
    <location>
        <begin position="541"/>
        <end position="570"/>
    </location>
</feature>
<dbReference type="GO" id="GO:0016020">
    <property type="term" value="C:membrane"/>
    <property type="evidence" value="ECO:0007669"/>
    <property type="project" value="TreeGrafter"/>
</dbReference>
<dbReference type="PROSITE" id="PS51635">
    <property type="entry name" value="PNPLA"/>
    <property type="match status" value="1"/>
</dbReference>
<dbReference type="InterPro" id="IPR002641">
    <property type="entry name" value="PNPLA_dom"/>
</dbReference>
<gene>
    <name evidence="5" type="ORF">CGGC5_6944</name>
</gene>
<dbReference type="PANTHER" id="PTHR24185:SF8">
    <property type="entry name" value="PNPLA DOMAIN-CONTAINING PROTEIN"/>
    <property type="match status" value="1"/>
</dbReference>
<reference evidence="5" key="1">
    <citation type="submission" date="2012-08" db="EMBL/GenBank/DDBJ databases">
        <title>Genome analysis of Colletotrichum orbiculare and Colletotrichum fructicola.</title>
        <authorList>
            <person name="Gan P.H.P."/>
            <person name="Ikeda K."/>
            <person name="Irieda H."/>
            <person name="Narusaka M."/>
            <person name="O'Connell R.J."/>
            <person name="Narusaka Y."/>
            <person name="Takano Y."/>
            <person name="Kubo Y."/>
            <person name="Shirasu K."/>
        </authorList>
    </citation>
    <scope>NUCLEOTIDE SEQUENCE</scope>
    <source>
        <strain evidence="5">Nara gc5</strain>
    </source>
</reference>
<dbReference type="GO" id="GO:0046486">
    <property type="term" value="P:glycerolipid metabolic process"/>
    <property type="evidence" value="ECO:0007669"/>
    <property type="project" value="UniProtKB-ARBA"/>
</dbReference>
<dbReference type="Gene3D" id="3.40.1090.10">
    <property type="entry name" value="Cytosolic phospholipase A2 catalytic domain"/>
    <property type="match status" value="1"/>
</dbReference>
<proteinExistence type="predicted"/>
<accession>L2G369</accession>
<name>L2G369_COLFN</name>
<evidence type="ECO:0000256" key="2">
    <source>
        <dbReference type="PROSITE-ProRule" id="PRU01161"/>
    </source>
</evidence>
<dbReference type="STRING" id="1213859.L2G369"/>
<keyword evidence="2" id="KW-0442">Lipid degradation</keyword>
<dbReference type="HOGENOM" id="CLU_003059_0_1_1"/>
<dbReference type="InterPro" id="IPR016035">
    <property type="entry name" value="Acyl_Trfase/lysoPLipase"/>
</dbReference>
<evidence type="ECO:0000313" key="5">
    <source>
        <dbReference type="EMBL" id="ELA33037.1"/>
    </source>
</evidence>
<feature type="active site" description="Proton acceptor" evidence="2">
    <location>
        <position position="339"/>
    </location>
</feature>
<feature type="short sequence motif" description="DGA/G" evidence="2">
    <location>
        <begin position="339"/>
        <end position="341"/>
    </location>
</feature>
<dbReference type="SUPFAM" id="SSF52151">
    <property type="entry name" value="FabD/lysophospholipase-like"/>
    <property type="match status" value="1"/>
</dbReference>
<evidence type="ECO:0000256" key="3">
    <source>
        <dbReference type="SAM" id="MobiDB-lite"/>
    </source>
</evidence>
<sequence>MHLFNPRDVFQMFYKDVCHNLCGTAVLAHEGSTDFVLPSQFSKMIEAQMACMFQQLTTGQSSASLHRQLVAAFTEDWNRLRSDSTCYHCLRRRPQFFPECGHGQCMNCVKVFGVVSAADPWLVEVDECMLCGRNIGMQLRKQLEDDISLPGHPVQQNFDVVFGTSSGAISAGALCINGWTVDECIGRFESFSQHAFTPRRVPSIPIISSFVRLMMQVPVFATVVRAAAVLLFDSRYPSHHIEQALRDMFGSDRSIADYSAADEMGVMVGMTVATVQDASACIFTNYNGAGQRGGDRDYELLKTNVNGGQVALWEILRCATAAPYYFTPWSIDGLGTFQDGGLVANNPSAIALQENAWQRVVAQKNVDRSGEFFRFDVEFDGPEPPLDSLSSFDDPERDDECTFEGLPALRRLVLCARAELFLFELRASQPYVFSDGGYECCGHIRCRLAAGSETESLKEFMRQLARSRACFRVGGHEVGGDFASYPTACPDGLFLLEVRFRVASLQESLSVCLWETPSEGRSISGSPFTVRQLVRSQKLDQCFGTSDHRKKRSRDDDNEDASRKRPRLKR</sequence>
<protein>
    <submittedName>
        <fullName evidence="5">Patatin family protein</fullName>
    </submittedName>
</protein>
<dbReference type="EMBL" id="KB020672">
    <property type="protein sequence ID" value="ELA33037.1"/>
    <property type="molecule type" value="Genomic_DNA"/>
</dbReference>
<evidence type="ECO:0000256" key="1">
    <source>
        <dbReference type="ARBA" id="ARBA00023098"/>
    </source>
</evidence>
<feature type="domain" description="PNPLA" evidence="4">
    <location>
        <begin position="127"/>
        <end position="352"/>
    </location>
</feature>
<comment type="caution">
    <text evidence="2">Lacks conserved residue(s) required for the propagation of feature annotation.</text>
</comment>
<organism evidence="5">
    <name type="scientific">Colletotrichum fructicola (strain Nara gc5)</name>
    <name type="common">Anthracnose fungus</name>
    <name type="synonym">Colletotrichum gloeosporioides (strain Nara gc5)</name>
    <dbReference type="NCBI Taxonomy" id="1213859"/>
    <lineage>
        <taxon>Eukaryota</taxon>
        <taxon>Fungi</taxon>
        <taxon>Dikarya</taxon>
        <taxon>Ascomycota</taxon>
        <taxon>Pezizomycotina</taxon>
        <taxon>Sordariomycetes</taxon>
        <taxon>Hypocreomycetidae</taxon>
        <taxon>Glomerellales</taxon>
        <taxon>Glomerellaceae</taxon>
        <taxon>Colletotrichum</taxon>
        <taxon>Colletotrichum gloeosporioides species complex</taxon>
    </lineage>
</organism>
<feature type="short sequence motif" description="GXSXG" evidence="2">
    <location>
        <begin position="163"/>
        <end position="167"/>
    </location>
</feature>
<keyword evidence="1 2" id="KW-0443">Lipid metabolism</keyword>
<dbReference type="Pfam" id="PF01734">
    <property type="entry name" value="Patatin"/>
    <property type="match status" value="1"/>
</dbReference>
<dbReference type="GO" id="GO:0047499">
    <property type="term" value="F:calcium-independent phospholipase A2 activity"/>
    <property type="evidence" value="ECO:0007669"/>
    <property type="project" value="TreeGrafter"/>
</dbReference>
<evidence type="ECO:0000259" key="4">
    <source>
        <dbReference type="PROSITE" id="PS51635"/>
    </source>
</evidence>